<keyword evidence="8" id="KW-1185">Reference proteome</keyword>
<keyword evidence="3" id="KW-1015">Disulfide bond</keyword>
<dbReference type="OMA" id="NDAWFLM"/>
<dbReference type="KEGG" id="crq:GCK72_000220"/>
<keyword evidence="2" id="KW-0677">Repeat</keyword>
<evidence type="ECO:0000256" key="5">
    <source>
        <dbReference type="SAM" id="Phobius"/>
    </source>
</evidence>
<dbReference type="OrthoDB" id="5876933at2759"/>
<dbReference type="Pfam" id="PF01484">
    <property type="entry name" value="Col_cuticle_N"/>
    <property type="match status" value="1"/>
</dbReference>
<keyword evidence="5" id="KW-1133">Transmembrane helix</keyword>
<evidence type="ECO:0000259" key="6">
    <source>
        <dbReference type="SMART" id="SM01088"/>
    </source>
</evidence>
<keyword evidence="5" id="KW-0472">Membrane</keyword>
<feature type="compositionally biased region" description="Low complexity" evidence="4">
    <location>
        <begin position="249"/>
        <end position="264"/>
    </location>
</feature>
<dbReference type="GO" id="GO:0042302">
    <property type="term" value="F:structural constituent of cuticle"/>
    <property type="evidence" value="ECO:0007669"/>
    <property type="project" value="InterPro"/>
</dbReference>
<evidence type="ECO:0000313" key="7">
    <source>
        <dbReference type="EMBL" id="EFO97522.1"/>
    </source>
</evidence>
<protein>
    <submittedName>
        <fullName evidence="7">CRE-COL-60 protein</fullName>
    </submittedName>
</protein>
<dbReference type="PANTHER" id="PTHR24637:SF243">
    <property type="entry name" value="NEMATODE CUTICLE COLLAGEN N-TERMINAL DOMAIN-CONTAINING PROTEIN"/>
    <property type="match status" value="1"/>
</dbReference>
<evidence type="ECO:0000256" key="2">
    <source>
        <dbReference type="ARBA" id="ARBA00022737"/>
    </source>
</evidence>
<reference evidence="7" key="1">
    <citation type="submission" date="2007-07" db="EMBL/GenBank/DDBJ databases">
        <title>PCAP assembly of the Caenorhabditis remanei genome.</title>
        <authorList>
            <consortium name="The Caenorhabditis remanei Sequencing Consortium"/>
            <person name="Wilson R.K."/>
        </authorList>
    </citation>
    <scope>NUCLEOTIDE SEQUENCE [LARGE SCALE GENOMIC DNA]</scope>
    <source>
        <strain evidence="7">PB4641</strain>
    </source>
</reference>
<evidence type="ECO:0000256" key="3">
    <source>
        <dbReference type="ARBA" id="ARBA00023157"/>
    </source>
</evidence>
<evidence type="ECO:0000313" key="8">
    <source>
        <dbReference type="Proteomes" id="UP000008281"/>
    </source>
</evidence>
<organism evidence="8">
    <name type="scientific">Caenorhabditis remanei</name>
    <name type="common">Caenorhabditis vulgaris</name>
    <dbReference type="NCBI Taxonomy" id="31234"/>
    <lineage>
        <taxon>Eukaryota</taxon>
        <taxon>Metazoa</taxon>
        <taxon>Ecdysozoa</taxon>
        <taxon>Nematoda</taxon>
        <taxon>Chromadorea</taxon>
        <taxon>Rhabditida</taxon>
        <taxon>Rhabditina</taxon>
        <taxon>Rhabditomorpha</taxon>
        <taxon>Rhabditoidea</taxon>
        <taxon>Rhabditidae</taxon>
        <taxon>Peloderinae</taxon>
        <taxon>Caenorhabditis</taxon>
    </lineage>
</organism>
<dbReference type="Proteomes" id="UP000008281">
    <property type="component" value="Unassembled WGS sequence"/>
</dbReference>
<dbReference type="InParanoid" id="E3NGZ2"/>
<dbReference type="STRING" id="31234.E3NGZ2"/>
<dbReference type="AlphaFoldDB" id="E3NGZ2"/>
<gene>
    <name evidence="7" type="primary">Cre-col-60</name>
    <name evidence="7" type="ORF">CRE_07852</name>
</gene>
<dbReference type="RefSeq" id="XP_003092339.2">
    <property type="nucleotide sequence ID" value="XM_003092291.2"/>
</dbReference>
<keyword evidence="5" id="KW-0812">Transmembrane</keyword>
<evidence type="ECO:0000256" key="4">
    <source>
        <dbReference type="SAM" id="MobiDB-lite"/>
    </source>
</evidence>
<dbReference type="HOGENOM" id="CLU_001074_4_3_1"/>
<dbReference type="EMBL" id="DS268662">
    <property type="protein sequence ID" value="EFO97522.1"/>
    <property type="molecule type" value="Genomic_DNA"/>
</dbReference>
<dbReference type="FunCoup" id="E3NGZ2">
    <property type="interactions" value="1764"/>
</dbReference>
<dbReference type="CTD" id="9799320"/>
<feature type="region of interest" description="Disordered" evidence="4">
    <location>
        <begin position="121"/>
        <end position="303"/>
    </location>
</feature>
<feature type="transmembrane region" description="Helical" evidence="5">
    <location>
        <begin position="42"/>
        <end position="65"/>
    </location>
</feature>
<name>E3NGZ2_CAERE</name>
<comment type="subunit">
    <text evidence="1">Collagen polypeptide chains are complexed within the cuticle by disulfide bonds and other types of covalent cross-links.</text>
</comment>
<evidence type="ECO:0000256" key="1">
    <source>
        <dbReference type="ARBA" id="ARBA00011518"/>
    </source>
</evidence>
<proteinExistence type="predicted"/>
<feature type="domain" description="Nematode cuticle collagen N-terminal" evidence="6">
    <location>
        <begin position="41"/>
        <end position="93"/>
    </location>
</feature>
<dbReference type="InterPro" id="IPR002486">
    <property type="entry name" value="Col_cuticle_N"/>
</dbReference>
<accession>E3NGZ2</accession>
<dbReference type="PANTHER" id="PTHR24637">
    <property type="entry name" value="COLLAGEN"/>
    <property type="match status" value="1"/>
</dbReference>
<dbReference type="eggNOG" id="KOG3544">
    <property type="taxonomic scope" value="Eukaryota"/>
</dbReference>
<dbReference type="SMART" id="SM01088">
    <property type="entry name" value="Col_cuticle_N"/>
    <property type="match status" value="1"/>
</dbReference>
<dbReference type="GeneID" id="9799320"/>
<sequence length="335" mass="34724">MKKKVCLIQFPSTLKELLKPLSIIPNFQFPLFFTMTGNTTTILYGCTIFSSVAILASLLFTTFMYNDLYDFHSEVEVELYGFKDIYNDAWFLMTASSSNKFSSSPDVNRIFKRQSDSCNCGQKAANCPRGPPGPPGHPGDDGTDGQAGPDGRDGHTPSDEYGSSSTDTVSCPAGPPGEPGPDGRPGEPGRDGNPGMDGQAGNEGPTGPRGPVGNKGRDGTPGRDGNPGRPGRDGQRGVGQPGNPGPIGSRGPEGPRGAPGNNGRPGDHGDSGPAGQPGMDGEQGPDGVVGIPGEPGLPGGDAAYCQCPDRTPTATETPAGGYKVVRRRLMVKHAN</sequence>